<evidence type="ECO:0000313" key="1">
    <source>
        <dbReference type="EMBL" id="MDG0791950.1"/>
    </source>
</evidence>
<sequence length="77" mass="8871">MQQLKVALKKKGAHTLERNEHGVWTLDGTVIDQERAIVEMADAVNDLGYWCQVAKDVLDEEDYQLVQTSYEYDPEND</sequence>
<organism evidence="1 2">
    <name type="scientific">Cohnella ginsengisoli</name>
    <dbReference type="NCBI Taxonomy" id="425004"/>
    <lineage>
        <taxon>Bacteria</taxon>
        <taxon>Bacillati</taxon>
        <taxon>Bacillota</taxon>
        <taxon>Bacilli</taxon>
        <taxon>Bacillales</taxon>
        <taxon>Paenibacillaceae</taxon>
        <taxon>Cohnella</taxon>
    </lineage>
</organism>
<reference evidence="1 2" key="1">
    <citation type="submission" date="2022-10" db="EMBL/GenBank/DDBJ databases">
        <title>Comparative genomic analysis of Cohnella hashimotonis sp. nov., isolated from the International Space Station.</title>
        <authorList>
            <person name="Simpson A."/>
            <person name="Venkateswaran K."/>
        </authorList>
    </citation>
    <scope>NUCLEOTIDE SEQUENCE [LARGE SCALE GENOMIC DNA]</scope>
    <source>
        <strain evidence="1 2">DSM 18997</strain>
    </source>
</reference>
<accession>A0A9X4KH94</accession>
<dbReference type="EMBL" id="JAPDHZ010000003">
    <property type="protein sequence ID" value="MDG0791950.1"/>
    <property type="molecule type" value="Genomic_DNA"/>
</dbReference>
<proteinExistence type="predicted"/>
<dbReference type="RefSeq" id="WP_277565789.1">
    <property type="nucleotide sequence ID" value="NZ_JAPDHZ010000003.1"/>
</dbReference>
<protein>
    <submittedName>
        <fullName evidence="1">Uncharacterized protein</fullName>
    </submittedName>
</protein>
<comment type="caution">
    <text evidence="1">The sequence shown here is derived from an EMBL/GenBank/DDBJ whole genome shotgun (WGS) entry which is preliminary data.</text>
</comment>
<gene>
    <name evidence="1" type="ORF">OMP38_14615</name>
</gene>
<evidence type="ECO:0000313" key="2">
    <source>
        <dbReference type="Proteomes" id="UP001153387"/>
    </source>
</evidence>
<dbReference type="Proteomes" id="UP001153387">
    <property type="component" value="Unassembled WGS sequence"/>
</dbReference>
<dbReference type="AlphaFoldDB" id="A0A9X4KH94"/>
<name>A0A9X4KH94_9BACL</name>
<keyword evidence="2" id="KW-1185">Reference proteome</keyword>